<evidence type="ECO:0000256" key="5">
    <source>
        <dbReference type="RuleBase" id="RU362059"/>
    </source>
</evidence>
<proteinExistence type="inferred from homology"/>
<dbReference type="FunFam" id="3.40.50.2000:FF:000021">
    <property type="entry name" value="UDP-glucuronosyltransferase"/>
    <property type="match status" value="1"/>
</dbReference>
<dbReference type="SUPFAM" id="SSF53756">
    <property type="entry name" value="UDP-Glycosyltransferase/glycogen phosphorylase"/>
    <property type="match status" value="1"/>
</dbReference>
<name>A0A8K0DC27_IGNLU</name>
<evidence type="ECO:0000313" key="6">
    <source>
        <dbReference type="EMBL" id="KAF2901331.1"/>
    </source>
</evidence>
<comment type="catalytic activity">
    <reaction evidence="5">
        <text>glucuronate acceptor + UDP-alpha-D-glucuronate = acceptor beta-D-glucuronoside + UDP + H(+)</text>
        <dbReference type="Rhea" id="RHEA:21032"/>
        <dbReference type="ChEBI" id="CHEBI:15378"/>
        <dbReference type="ChEBI" id="CHEBI:58052"/>
        <dbReference type="ChEBI" id="CHEBI:58223"/>
        <dbReference type="ChEBI" id="CHEBI:132367"/>
        <dbReference type="ChEBI" id="CHEBI:132368"/>
        <dbReference type="EC" id="2.4.1.17"/>
    </reaction>
</comment>
<dbReference type="Gene3D" id="3.40.50.2000">
    <property type="entry name" value="Glycogen Phosphorylase B"/>
    <property type="match status" value="1"/>
</dbReference>
<evidence type="ECO:0000313" key="7">
    <source>
        <dbReference type="Proteomes" id="UP000801492"/>
    </source>
</evidence>
<evidence type="ECO:0000256" key="2">
    <source>
        <dbReference type="ARBA" id="ARBA00022676"/>
    </source>
</evidence>
<dbReference type="InterPro" id="IPR050271">
    <property type="entry name" value="UDP-glycosyltransferase"/>
</dbReference>
<feature type="signal peptide" evidence="5">
    <location>
        <begin position="1"/>
        <end position="23"/>
    </location>
</feature>
<dbReference type="PANTHER" id="PTHR48043">
    <property type="entry name" value="EG:EG0003.4 PROTEIN-RELATED"/>
    <property type="match status" value="1"/>
</dbReference>
<dbReference type="GO" id="GO:0016020">
    <property type="term" value="C:membrane"/>
    <property type="evidence" value="ECO:0007669"/>
    <property type="project" value="UniProtKB-SubCell"/>
</dbReference>
<dbReference type="Pfam" id="PF00201">
    <property type="entry name" value="UDPGT"/>
    <property type="match status" value="1"/>
</dbReference>
<dbReference type="OrthoDB" id="5835829at2759"/>
<keyword evidence="5" id="KW-0732">Signal</keyword>
<dbReference type="InterPro" id="IPR002213">
    <property type="entry name" value="UDP_glucos_trans"/>
</dbReference>
<dbReference type="EC" id="2.4.1.17" evidence="5"/>
<evidence type="ECO:0000256" key="4">
    <source>
        <dbReference type="RuleBase" id="RU003718"/>
    </source>
</evidence>
<gene>
    <name evidence="6" type="ORF">ILUMI_04855</name>
</gene>
<feature type="non-terminal residue" evidence="6">
    <location>
        <position position="1"/>
    </location>
</feature>
<comment type="similarity">
    <text evidence="1 4">Belongs to the UDP-glycosyltransferase family.</text>
</comment>
<evidence type="ECO:0000256" key="3">
    <source>
        <dbReference type="ARBA" id="ARBA00022679"/>
    </source>
</evidence>
<dbReference type="AlphaFoldDB" id="A0A8K0DC27"/>
<dbReference type="CDD" id="cd03784">
    <property type="entry name" value="GT1_Gtf-like"/>
    <property type="match status" value="1"/>
</dbReference>
<dbReference type="PANTHER" id="PTHR48043:SF159">
    <property type="entry name" value="EG:EG0003.4 PROTEIN-RELATED"/>
    <property type="match status" value="1"/>
</dbReference>
<comment type="caution">
    <text evidence="6">The sequence shown here is derived from an EMBL/GenBank/DDBJ whole genome shotgun (WGS) entry which is preliminary data.</text>
</comment>
<keyword evidence="3 4" id="KW-0808">Transferase</keyword>
<dbReference type="PROSITE" id="PS00375">
    <property type="entry name" value="UDPGT"/>
    <property type="match status" value="1"/>
</dbReference>
<comment type="subcellular location">
    <subcellularLocation>
        <location evidence="5">Membrane</location>
        <topology evidence="5">Single-pass membrane protein</topology>
    </subcellularLocation>
</comment>
<feature type="chain" id="PRO_5035487583" description="UDP-glucuronosyltransferase" evidence="5">
    <location>
        <begin position="24"/>
        <end position="425"/>
    </location>
</feature>
<keyword evidence="2 4" id="KW-0328">Glycosyltransferase</keyword>
<protein>
    <recommendedName>
        <fullName evidence="5">UDP-glucuronosyltransferase</fullName>
        <ecNumber evidence="5">2.4.1.17</ecNumber>
    </recommendedName>
</protein>
<accession>A0A8K0DC27</accession>
<keyword evidence="7" id="KW-1185">Reference proteome</keyword>
<dbReference type="Proteomes" id="UP000801492">
    <property type="component" value="Unassembled WGS sequence"/>
</dbReference>
<sequence length="425" mass="49160">MLNKSHYQYLVFYALLLIQPGLSANILAVTTLASPSHHLWHKAYFLGLIEKGHNITVLGHDEEKQPSANFTMLTLEGVYDKIHKDFNIEGLVNDTPLQSLKFIWDWELSVCTYDLQTKAIETLLNYPKDYKFDLIIWDINSGRCLYPIIDRFKRPPLIATSPYGVHSFMDYIFGNHIFSYIPFYHVNPLDQSNIFERLANFFYIHVMNLSSRYYSIPREFEISKKFFGDKIRSIDEVERTMNLLISNNDPVVDYSRPLPPNIIPVAGIHIQHVKKLPKDIENILNETTHGVVLVAFGTNLNLANFGEIQRQAFFETFRRLPQTVLIKSPKLEMDIPENVILRKWLPQSDILAHPNVRLFITHGGALSTQEAMYHGVPIVGMPFYLDQHGNMFRINARKIGRRINYLEATFDVVYNTVTDVLNDPT</sequence>
<evidence type="ECO:0000256" key="1">
    <source>
        <dbReference type="ARBA" id="ARBA00009995"/>
    </source>
</evidence>
<organism evidence="6 7">
    <name type="scientific">Ignelater luminosus</name>
    <name type="common">Cucubano</name>
    <name type="synonym">Pyrophorus luminosus</name>
    <dbReference type="NCBI Taxonomy" id="2038154"/>
    <lineage>
        <taxon>Eukaryota</taxon>
        <taxon>Metazoa</taxon>
        <taxon>Ecdysozoa</taxon>
        <taxon>Arthropoda</taxon>
        <taxon>Hexapoda</taxon>
        <taxon>Insecta</taxon>
        <taxon>Pterygota</taxon>
        <taxon>Neoptera</taxon>
        <taxon>Endopterygota</taxon>
        <taxon>Coleoptera</taxon>
        <taxon>Polyphaga</taxon>
        <taxon>Elateriformia</taxon>
        <taxon>Elateroidea</taxon>
        <taxon>Elateridae</taxon>
        <taxon>Agrypninae</taxon>
        <taxon>Pyrophorini</taxon>
        <taxon>Ignelater</taxon>
    </lineage>
</organism>
<reference evidence="6" key="1">
    <citation type="submission" date="2019-08" db="EMBL/GenBank/DDBJ databases">
        <title>The genome of the North American firefly Photinus pyralis.</title>
        <authorList>
            <consortium name="Photinus pyralis genome working group"/>
            <person name="Fallon T.R."/>
            <person name="Sander Lower S.E."/>
            <person name="Weng J.-K."/>
        </authorList>
    </citation>
    <scope>NUCLEOTIDE SEQUENCE</scope>
    <source>
        <strain evidence="6">TRF0915ILg1</strain>
        <tissue evidence="6">Whole body</tissue>
    </source>
</reference>
<dbReference type="InterPro" id="IPR035595">
    <property type="entry name" value="UDP_glycos_trans_CS"/>
</dbReference>
<dbReference type="GO" id="GO:0015020">
    <property type="term" value="F:glucuronosyltransferase activity"/>
    <property type="evidence" value="ECO:0007669"/>
    <property type="project" value="UniProtKB-EC"/>
</dbReference>
<dbReference type="EMBL" id="VTPC01001702">
    <property type="protein sequence ID" value="KAF2901331.1"/>
    <property type="molecule type" value="Genomic_DNA"/>
</dbReference>